<organism evidence="1 2">
    <name type="scientific">Amycolatopsis saalfeldensis</name>
    <dbReference type="NCBI Taxonomy" id="394193"/>
    <lineage>
        <taxon>Bacteria</taxon>
        <taxon>Bacillati</taxon>
        <taxon>Actinomycetota</taxon>
        <taxon>Actinomycetes</taxon>
        <taxon>Pseudonocardiales</taxon>
        <taxon>Pseudonocardiaceae</taxon>
        <taxon>Amycolatopsis</taxon>
    </lineage>
</organism>
<proteinExistence type="predicted"/>
<protein>
    <recommendedName>
        <fullName evidence="3">PE family protein</fullName>
    </recommendedName>
</protein>
<evidence type="ECO:0000313" key="1">
    <source>
        <dbReference type="EMBL" id="SEO78476.1"/>
    </source>
</evidence>
<dbReference type="Proteomes" id="UP000198582">
    <property type="component" value="Unassembled WGS sequence"/>
</dbReference>
<reference evidence="1 2" key="1">
    <citation type="submission" date="2016-10" db="EMBL/GenBank/DDBJ databases">
        <authorList>
            <person name="de Groot N.N."/>
        </authorList>
    </citation>
    <scope>NUCLEOTIDE SEQUENCE [LARGE SCALE GENOMIC DNA]</scope>
    <source>
        <strain evidence="1 2">DSM 44993</strain>
    </source>
</reference>
<dbReference type="STRING" id="394193.SAMN04489732_102138"/>
<name>A0A1H8SIY1_9PSEU</name>
<dbReference type="OrthoDB" id="3624221at2"/>
<dbReference type="RefSeq" id="WP_091613294.1">
    <property type="nucleotide sequence ID" value="NZ_FOEF01000002.1"/>
</dbReference>
<evidence type="ECO:0000313" key="2">
    <source>
        <dbReference type="Proteomes" id="UP000198582"/>
    </source>
</evidence>
<evidence type="ECO:0008006" key="3">
    <source>
        <dbReference type="Google" id="ProtNLM"/>
    </source>
</evidence>
<dbReference type="AlphaFoldDB" id="A0A1H8SIY1"/>
<keyword evidence="2" id="KW-1185">Reference proteome</keyword>
<sequence length="132" mass="13495">MIIGEAGRAAQAVFGDVLPGGPVYGGSSGGGGRFEMDAAELASVIGLWQDQLEKITADGVTIKAISDAMKPPGQDPASGGYTTTGLDSLAALQQQNDSMKVYVQGYIKKLQAAKDKTVAADQAGSESFGRAQ</sequence>
<dbReference type="EMBL" id="FOEF01000002">
    <property type="protein sequence ID" value="SEO78476.1"/>
    <property type="molecule type" value="Genomic_DNA"/>
</dbReference>
<gene>
    <name evidence="1" type="ORF">SAMN04489732_102138</name>
</gene>
<accession>A0A1H8SIY1</accession>